<evidence type="ECO:0000313" key="3">
    <source>
        <dbReference type="Proteomes" id="UP000789375"/>
    </source>
</evidence>
<evidence type="ECO:0000256" key="1">
    <source>
        <dbReference type="SAM" id="MobiDB-lite"/>
    </source>
</evidence>
<protein>
    <submittedName>
        <fullName evidence="2">15154_t:CDS:1</fullName>
    </submittedName>
</protein>
<evidence type="ECO:0000313" key="2">
    <source>
        <dbReference type="EMBL" id="CAG8465830.1"/>
    </source>
</evidence>
<dbReference type="SUPFAM" id="SSF81383">
    <property type="entry name" value="F-box domain"/>
    <property type="match status" value="1"/>
</dbReference>
<dbReference type="Proteomes" id="UP000789375">
    <property type="component" value="Unassembled WGS sequence"/>
</dbReference>
<feature type="region of interest" description="Disordered" evidence="1">
    <location>
        <begin position="1"/>
        <end position="125"/>
    </location>
</feature>
<comment type="caution">
    <text evidence="2">The sequence shown here is derived from an EMBL/GenBank/DDBJ whole genome shotgun (WGS) entry which is preliminary data.</text>
</comment>
<dbReference type="EMBL" id="CAJVPP010000290">
    <property type="protein sequence ID" value="CAG8465830.1"/>
    <property type="molecule type" value="Genomic_DNA"/>
</dbReference>
<reference evidence="2" key="1">
    <citation type="submission" date="2021-06" db="EMBL/GenBank/DDBJ databases">
        <authorList>
            <person name="Kallberg Y."/>
            <person name="Tangrot J."/>
            <person name="Rosling A."/>
        </authorList>
    </citation>
    <scope>NUCLEOTIDE SEQUENCE</scope>
    <source>
        <strain evidence="2">87-6 pot B 2015</strain>
    </source>
</reference>
<dbReference type="Gene3D" id="3.80.10.10">
    <property type="entry name" value="Ribonuclease Inhibitor"/>
    <property type="match status" value="1"/>
</dbReference>
<feature type="compositionally biased region" description="Low complexity" evidence="1">
    <location>
        <begin position="71"/>
        <end position="83"/>
    </location>
</feature>
<feature type="compositionally biased region" description="Basic and acidic residues" evidence="1">
    <location>
        <begin position="1"/>
        <end position="12"/>
    </location>
</feature>
<accession>A0A9N8Z4V0</accession>
<feature type="compositionally biased region" description="Polar residues" evidence="1">
    <location>
        <begin position="95"/>
        <end position="125"/>
    </location>
</feature>
<proteinExistence type="predicted"/>
<dbReference type="AlphaFoldDB" id="A0A9N8Z4V0"/>
<organism evidence="2 3">
    <name type="scientific">Funneliformis mosseae</name>
    <name type="common">Endomycorrhizal fungus</name>
    <name type="synonym">Glomus mosseae</name>
    <dbReference type="NCBI Taxonomy" id="27381"/>
    <lineage>
        <taxon>Eukaryota</taxon>
        <taxon>Fungi</taxon>
        <taxon>Fungi incertae sedis</taxon>
        <taxon>Mucoromycota</taxon>
        <taxon>Glomeromycotina</taxon>
        <taxon>Glomeromycetes</taxon>
        <taxon>Glomerales</taxon>
        <taxon>Glomeraceae</taxon>
        <taxon>Funneliformis</taxon>
    </lineage>
</organism>
<sequence length="704" mass="82290">MSFLRRKQDNQRNSKVQIKVNSNKGKGKQTEKVITDEPDSDSRDAIRSEVNLIKGKGKQVETADIDEIQEIETQQTQQNETNEPLPRRKERDSIIQEQTIEETQNSNDKQNPSVDTKGTQVDVTPSQQSLKCIQLIRPKNLGLDMQVDNQAEHLNEKNDKQIDNVNNNVTVTPPPKQNKITKRFKRFKRIFRRKKSCSNEPEENSIVNDRKQSRIIIIPSDCLLEIFKYFSDDLRTLYSCLLVDKHWCISTVRLIWKSPFQNNCSPAVIDVYLSCLSKHEKKNLFANIKSEVIRSILTKDATFYYANFLRQLNMDNLRVAVDAWLKEHNLIERRYPDLICRVLCRLFITNCENLKSLCLNWNHSKISGKWKKYPIFPYHRDASTFLHKLNELSIHRANKRDIFLDMAKQSKHLRKLELLDYCFDNLPDHRYESIHRLIKDQYNLQHCKLFAYGLCPIVPMRGLYFQKHSLIHFELTYAKFTSENPREAFQALSACSNLKFLIIEYCYFANQNVLQPLIETIFPHLYKVQFKNLQSSAAEIFTSMIKLNSASLRELHYSDDVSRRSTTYPILDAIVTHSASSLVSLTIPFKNCQTPYLINILSFLTQLQSLKLIGSYGHERAFVDFLPELARLLPISLRHLSLDLNWVIINTLSEFLTNLKAPLNTLYITGWSRQIRSKHVKMIERYLRQNNPELSLHGFIKDIT</sequence>
<feature type="compositionally biased region" description="Polar residues" evidence="1">
    <location>
        <begin position="13"/>
        <end position="24"/>
    </location>
</feature>
<name>A0A9N8Z4V0_FUNMO</name>
<feature type="compositionally biased region" description="Basic and acidic residues" evidence="1">
    <location>
        <begin position="85"/>
        <end position="94"/>
    </location>
</feature>
<keyword evidence="3" id="KW-1185">Reference proteome</keyword>
<dbReference type="InterPro" id="IPR032675">
    <property type="entry name" value="LRR_dom_sf"/>
</dbReference>
<dbReference type="SUPFAM" id="SSF52047">
    <property type="entry name" value="RNI-like"/>
    <property type="match status" value="1"/>
</dbReference>
<feature type="compositionally biased region" description="Basic and acidic residues" evidence="1">
    <location>
        <begin position="28"/>
        <end position="47"/>
    </location>
</feature>
<gene>
    <name evidence="2" type="ORF">FMOSSE_LOCUS2270</name>
</gene>
<dbReference type="InterPro" id="IPR036047">
    <property type="entry name" value="F-box-like_dom_sf"/>
</dbReference>